<gene>
    <name evidence="2" type="ORF">J2S10_004009</name>
</gene>
<protein>
    <submittedName>
        <fullName evidence="2">Uncharacterized protein</fullName>
    </submittedName>
</protein>
<dbReference type="RefSeq" id="WP_307411248.1">
    <property type="nucleotide sequence ID" value="NZ_JAUSTW010000007.1"/>
</dbReference>
<evidence type="ECO:0000313" key="3">
    <source>
        <dbReference type="Proteomes" id="UP001224122"/>
    </source>
</evidence>
<feature type="coiled-coil region" evidence="1">
    <location>
        <begin position="5"/>
        <end position="39"/>
    </location>
</feature>
<dbReference type="EMBL" id="JAUSTW010000007">
    <property type="protein sequence ID" value="MDQ0200807.1"/>
    <property type="molecule type" value="Genomic_DNA"/>
</dbReference>
<accession>A0ABT9XZ05</accession>
<name>A0ABT9XZ05_9BACI</name>
<organism evidence="2 3">
    <name type="scientific">Neobacillus ginsengisoli</name>
    <dbReference type="NCBI Taxonomy" id="904295"/>
    <lineage>
        <taxon>Bacteria</taxon>
        <taxon>Bacillati</taxon>
        <taxon>Bacillota</taxon>
        <taxon>Bacilli</taxon>
        <taxon>Bacillales</taxon>
        <taxon>Bacillaceae</taxon>
        <taxon>Neobacillus</taxon>
    </lineage>
</organism>
<sequence length="66" mass="7483">MHSKNDAAEQLLESLIKMVGKANQNMESLQIRVNQLEWLMKVELKERGPTTIYSTLTPSPVSSETH</sequence>
<comment type="caution">
    <text evidence="2">The sequence shown here is derived from an EMBL/GenBank/DDBJ whole genome shotgun (WGS) entry which is preliminary data.</text>
</comment>
<keyword evidence="3" id="KW-1185">Reference proteome</keyword>
<evidence type="ECO:0000313" key="2">
    <source>
        <dbReference type="EMBL" id="MDQ0200807.1"/>
    </source>
</evidence>
<dbReference type="Proteomes" id="UP001224122">
    <property type="component" value="Unassembled WGS sequence"/>
</dbReference>
<keyword evidence="1" id="KW-0175">Coiled coil</keyword>
<reference evidence="2 3" key="1">
    <citation type="submission" date="2023-07" db="EMBL/GenBank/DDBJ databases">
        <title>Genomic Encyclopedia of Type Strains, Phase IV (KMG-IV): sequencing the most valuable type-strain genomes for metagenomic binning, comparative biology and taxonomic classification.</title>
        <authorList>
            <person name="Goeker M."/>
        </authorList>
    </citation>
    <scope>NUCLEOTIDE SEQUENCE [LARGE SCALE GENOMIC DNA]</scope>
    <source>
        <strain evidence="2 3">DSM 27594</strain>
    </source>
</reference>
<proteinExistence type="predicted"/>
<evidence type="ECO:0000256" key="1">
    <source>
        <dbReference type="SAM" id="Coils"/>
    </source>
</evidence>